<name>A0ABN8UQS4_9GAMM</name>
<keyword evidence="1" id="KW-0175">Coiled coil</keyword>
<evidence type="ECO:0000256" key="1">
    <source>
        <dbReference type="SAM" id="Coils"/>
    </source>
</evidence>
<gene>
    <name evidence="3" type="ORF">PSECIP111951_02555</name>
</gene>
<sequence>MFQKYTLTFAVGAVVGSILSLLLLKNNKPNATTSDNSAKVQVLTQALFELKKQNNNMNLQLEQYKQVSLKPAVIQLANRFVLSKDKHTKSDALLFDKAQKDFDYWQQLQKFNLQPLNNSSTLIQEYNDVFTY</sequence>
<organism evidence="3 4">
    <name type="scientific">Pseudoalteromonas holothuriae</name>
    <dbReference type="NCBI Taxonomy" id="2963714"/>
    <lineage>
        <taxon>Bacteria</taxon>
        <taxon>Pseudomonadati</taxon>
        <taxon>Pseudomonadota</taxon>
        <taxon>Gammaproteobacteria</taxon>
        <taxon>Alteromonadales</taxon>
        <taxon>Pseudoalteromonadaceae</taxon>
        <taxon>Pseudoalteromonas</taxon>
    </lineage>
</organism>
<dbReference type="Proteomes" id="UP001152485">
    <property type="component" value="Unassembled WGS sequence"/>
</dbReference>
<reference evidence="3 4" key="1">
    <citation type="submission" date="2022-07" db="EMBL/GenBank/DDBJ databases">
        <authorList>
            <person name="Criscuolo A."/>
        </authorList>
    </citation>
    <scope>NUCLEOTIDE SEQUENCE [LARGE SCALE GENOMIC DNA]</scope>
    <source>
        <strain evidence="4">CIP 111951</strain>
    </source>
</reference>
<dbReference type="RefSeq" id="WP_261593802.1">
    <property type="nucleotide sequence ID" value="NZ_CAMAPD010000012.1"/>
</dbReference>
<keyword evidence="2" id="KW-1133">Transmembrane helix</keyword>
<evidence type="ECO:0000313" key="4">
    <source>
        <dbReference type="Proteomes" id="UP001152485"/>
    </source>
</evidence>
<feature type="coiled-coil region" evidence="1">
    <location>
        <begin position="40"/>
        <end position="67"/>
    </location>
</feature>
<comment type="caution">
    <text evidence="3">The sequence shown here is derived from an EMBL/GenBank/DDBJ whole genome shotgun (WGS) entry which is preliminary data.</text>
</comment>
<feature type="transmembrane region" description="Helical" evidence="2">
    <location>
        <begin position="6"/>
        <end position="24"/>
    </location>
</feature>
<evidence type="ECO:0000313" key="3">
    <source>
        <dbReference type="EMBL" id="CAH9061761.1"/>
    </source>
</evidence>
<accession>A0ABN8UQS4</accession>
<evidence type="ECO:0000256" key="2">
    <source>
        <dbReference type="SAM" id="Phobius"/>
    </source>
</evidence>
<keyword evidence="2" id="KW-0812">Transmembrane</keyword>
<proteinExistence type="predicted"/>
<dbReference type="EMBL" id="CAMAPD010000012">
    <property type="protein sequence ID" value="CAH9061761.1"/>
    <property type="molecule type" value="Genomic_DNA"/>
</dbReference>
<keyword evidence="2" id="KW-0472">Membrane</keyword>
<protein>
    <submittedName>
        <fullName evidence="3">Uncharacterized protein</fullName>
    </submittedName>
</protein>